<comment type="function">
    <text evidence="3">Catalyzes a proton abstraction reaction that results in 2,5-elimination of pyruvate from 2-succinyl-5-enolpyruvyl-6-hydroxy-3-cyclohexene-1-carboxylate (SEPHCHC) and the formation of 2-succinyl-6-hydroxy-2,4-cyclohexadiene-1-carboxylate (SHCHC).</text>
</comment>
<dbReference type="GO" id="GO:0070205">
    <property type="term" value="F:2-succinyl-6-hydroxy-2,4-cyclohexadiene-1-carboxylate synthase activity"/>
    <property type="evidence" value="ECO:0007669"/>
    <property type="project" value="UniProtKB-EC"/>
</dbReference>
<comment type="pathway">
    <text evidence="3">Quinol/quinone metabolism; 1,4-dihydroxy-2-naphthoate biosynthesis; 1,4-dihydroxy-2-naphthoate from chorismate: step 3/7.</text>
</comment>
<evidence type="ECO:0000313" key="7">
    <source>
        <dbReference type="Proteomes" id="UP001195624"/>
    </source>
</evidence>
<keyword evidence="7" id="KW-1185">Reference proteome</keyword>
<comment type="catalytic activity">
    <reaction evidence="3">
        <text>5-enolpyruvoyl-6-hydroxy-2-succinyl-cyclohex-3-ene-1-carboxylate = (1R,6R)-6-hydroxy-2-succinyl-cyclohexa-2,4-diene-1-carboxylate + pyruvate</text>
        <dbReference type="Rhea" id="RHEA:25597"/>
        <dbReference type="ChEBI" id="CHEBI:15361"/>
        <dbReference type="ChEBI" id="CHEBI:58689"/>
        <dbReference type="ChEBI" id="CHEBI:58818"/>
        <dbReference type="EC" id="4.2.99.20"/>
    </reaction>
</comment>
<dbReference type="NCBIfam" id="TIGR03695">
    <property type="entry name" value="menH_SHCHC"/>
    <property type="match status" value="1"/>
</dbReference>
<comment type="pathway">
    <text evidence="3">Quinol/quinone metabolism; menaquinone biosynthesis.</text>
</comment>
<sequence>MMLHARWQGHHHSSKPVLVWLHGFLGNAAEWQEIQRSFSDWPLLSIDLPGHGGSGAQSVSGFDDLCQRLSATLLAHQVDRYWLIGYSLGGRAAMYYACHAALPGLRGVIVEAAHPGLSLAEERAERQRNDRCWVVRFASQPLRQTLAQWYAQPLFAELSALQRQQLVEARADSYAPALAAMLEATSLSQQPDLLPKLQQLTLPFHYLCGEWDHKFQRLAQLKALPLSTIAAAGHNSHRANPAAFSWRIARILRNKHDLS</sequence>
<keyword evidence="2 3" id="KW-0456">Lyase</keyword>
<keyword evidence="1 3" id="KW-0474">Menaquinone biosynthesis</keyword>
<evidence type="ECO:0000259" key="5">
    <source>
        <dbReference type="Pfam" id="PF00561"/>
    </source>
</evidence>
<dbReference type="HAMAP" id="MF_01660">
    <property type="entry name" value="MenH"/>
    <property type="match status" value="1"/>
</dbReference>
<dbReference type="Pfam" id="PF00561">
    <property type="entry name" value="Abhydrolase_1"/>
    <property type="match status" value="1"/>
</dbReference>
<dbReference type="InterPro" id="IPR022485">
    <property type="entry name" value="SHCHC_synthase_MenH"/>
</dbReference>
<name>A0ABS4P4Q6_9GAMM</name>
<dbReference type="PANTHER" id="PTHR42916">
    <property type="entry name" value="2-SUCCINYL-5-ENOLPYRUVYL-6-HYDROXY-3-CYCLOHEXENE-1-CARBOXYLATE SYNTHASE"/>
    <property type="match status" value="1"/>
</dbReference>
<dbReference type="SUPFAM" id="SSF53474">
    <property type="entry name" value="alpha/beta-Hydrolases"/>
    <property type="match status" value="1"/>
</dbReference>
<reference evidence="6 7" key="1">
    <citation type="submission" date="2021-03" db="EMBL/GenBank/DDBJ databases">
        <authorList>
            <person name="D'Agostino P."/>
            <person name="Huntemann M."/>
            <person name="Clum A."/>
            <person name="Spunde A."/>
            <person name="Palaniappan K."/>
            <person name="Ritter S."/>
            <person name="Mikhailova N."/>
            <person name="Chen I.-M."/>
            <person name="Stamatis D."/>
            <person name="Reddy T."/>
            <person name="O'Malley R."/>
            <person name="Daum C."/>
            <person name="Shapiro N."/>
            <person name="Ivanova N."/>
            <person name="Kyrpides N."/>
            <person name="Woyke T."/>
        </authorList>
    </citation>
    <scope>NUCLEOTIDE SEQUENCE [LARGE SCALE GENOMIC DNA]</scope>
    <source>
        <strain evidence="6 7">WS4403</strain>
    </source>
</reference>
<proteinExistence type="inferred from homology"/>
<comment type="subunit">
    <text evidence="3">Monomer.</text>
</comment>
<evidence type="ECO:0000256" key="2">
    <source>
        <dbReference type="ARBA" id="ARBA00023239"/>
    </source>
</evidence>
<gene>
    <name evidence="3" type="primary">menH</name>
    <name evidence="6" type="ORF">J2125_000819</name>
</gene>
<comment type="similarity">
    <text evidence="3">Belongs to the AB hydrolase superfamily. MenH family.</text>
</comment>
<dbReference type="NCBIfam" id="NF008340">
    <property type="entry name" value="PRK11126.1"/>
    <property type="match status" value="1"/>
</dbReference>
<dbReference type="Gene3D" id="3.40.50.1820">
    <property type="entry name" value="alpha/beta hydrolase"/>
    <property type="match status" value="1"/>
</dbReference>
<evidence type="ECO:0000256" key="3">
    <source>
        <dbReference type="HAMAP-Rule" id="MF_01660"/>
    </source>
</evidence>
<evidence type="ECO:0000256" key="4">
    <source>
        <dbReference type="NCBIfam" id="TIGR03695"/>
    </source>
</evidence>
<dbReference type="EC" id="4.2.99.20" evidence="3 4"/>
<dbReference type="EMBL" id="JAGGMQ010000001">
    <property type="protein sequence ID" value="MBP2167627.1"/>
    <property type="molecule type" value="Genomic_DNA"/>
</dbReference>
<feature type="domain" description="AB hydrolase-1" evidence="5">
    <location>
        <begin position="16"/>
        <end position="224"/>
    </location>
</feature>
<protein>
    <recommendedName>
        <fullName evidence="3 4">2-succinyl-6-hydroxy-2,4-cyclohexadiene-1-carboxylate synthase</fullName>
        <shortName evidence="3">SHCHC synthase</shortName>
        <ecNumber evidence="3 4">4.2.99.20</ecNumber>
    </recommendedName>
</protein>
<dbReference type="Proteomes" id="UP001195624">
    <property type="component" value="Unassembled WGS sequence"/>
</dbReference>
<dbReference type="InterPro" id="IPR000073">
    <property type="entry name" value="AB_hydrolase_1"/>
</dbReference>
<dbReference type="InterPro" id="IPR029058">
    <property type="entry name" value="AB_hydrolase_fold"/>
</dbReference>
<reference evidence="7" key="2">
    <citation type="submission" date="2023-07" db="EMBL/GenBank/DDBJ databases">
        <title>Genome mining of underrepresented organisms for secondary metabolites.</title>
        <authorList>
            <person name="D'Agostino P.M."/>
        </authorList>
    </citation>
    <scope>NUCLEOTIDE SEQUENCE [LARGE SCALE GENOMIC DNA]</scope>
    <source>
        <strain evidence="7">WS4403</strain>
    </source>
</reference>
<organism evidence="6 7">
    <name type="scientific">Winslowiella toletana</name>
    <dbReference type="NCBI Taxonomy" id="92490"/>
    <lineage>
        <taxon>Bacteria</taxon>
        <taxon>Pseudomonadati</taxon>
        <taxon>Pseudomonadota</taxon>
        <taxon>Gammaproteobacteria</taxon>
        <taxon>Enterobacterales</taxon>
        <taxon>Erwiniaceae</taxon>
        <taxon>Winslowiella</taxon>
    </lineage>
</organism>
<evidence type="ECO:0000256" key="1">
    <source>
        <dbReference type="ARBA" id="ARBA00022428"/>
    </source>
</evidence>
<accession>A0ABS4P4Q6</accession>
<evidence type="ECO:0000313" key="6">
    <source>
        <dbReference type="EMBL" id="MBP2167627.1"/>
    </source>
</evidence>
<dbReference type="PANTHER" id="PTHR42916:SF1">
    <property type="entry name" value="PROTEIN PHYLLO, CHLOROPLASTIC"/>
    <property type="match status" value="1"/>
</dbReference>
<comment type="caution">
    <text evidence="6">The sequence shown here is derived from an EMBL/GenBank/DDBJ whole genome shotgun (WGS) entry which is preliminary data.</text>
</comment>